<evidence type="ECO:0000256" key="4">
    <source>
        <dbReference type="ARBA" id="ARBA00022807"/>
    </source>
</evidence>
<accession>A0A7Z0ELZ6</accession>
<keyword evidence="2" id="KW-0645">Protease</keyword>
<dbReference type="Gene3D" id="3.90.1720.10">
    <property type="entry name" value="endopeptidase domain like (from Nostoc punctiforme)"/>
    <property type="match status" value="1"/>
</dbReference>
<dbReference type="Proteomes" id="UP000572051">
    <property type="component" value="Unassembled WGS sequence"/>
</dbReference>
<dbReference type="InterPro" id="IPR038765">
    <property type="entry name" value="Papain-like_cys_pep_sf"/>
</dbReference>
<protein>
    <submittedName>
        <fullName evidence="7">Cell wall-associated NlpC family hydrolase</fullName>
    </submittedName>
</protein>
<feature type="region of interest" description="Disordered" evidence="5">
    <location>
        <begin position="1"/>
        <end position="28"/>
    </location>
</feature>
<dbReference type="PROSITE" id="PS51935">
    <property type="entry name" value="NLPC_P60"/>
    <property type="match status" value="1"/>
</dbReference>
<evidence type="ECO:0000313" key="8">
    <source>
        <dbReference type="Proteomes" id="UP000572051"/>
    </source>
</evidence>
<evidence type="ECO:0000313" key="7">
    <source>
        <dbReference type="EMBL" id="NYJ34567.1"/>
    </source>
</evidence>
<dbReference type="GO" id="GO:0008234">
    <property type="term" value="F:cysteine-type peptidase activity"/>
    <property type="evidence" value="ECO:0007669"/>
    <property type="project" value="UniProtKB-KW"/>
</dbReference>
<dbReference type="PANTHER" id="PTHR47359">
    <property type="entry name" value="PEPTIDOGLYCAN DL-ENDOPEPTIDASE CWLO"/>
    <property type="match status" value="1"/>
</dbReference>
<dbReference type="RefSeq" id="WP_179823226.1">
    <property type="nucleotide sequence ID" value="NZ_JACCFS010000001.1"/>
</dbReference>
<name>A0A7Z0ELZ6_9ACTN</name>
<feature type="domain" description="NlpC/P60" evidence="6">
    <location>
        <begin position="87"/>
        <end position="204"/>
    </location>
</feature>
<feature type="compositionally biased region" description="Basic and acidic residues" evidence="5">
    <location>
        <begin position="1"/>
        <end position="20"/>
    </location>
</feature>
<comment type="caution">
    <text evidence="7">The sequence shown here is derived from an EMBL/GenBank/DDBJ whole genome shotgun (WGS) entry which is preliminary data.</text>
</comment>
<keyword evidence="8" id="KW-1185">Reference proteome</keyword>
<evidence type="ECO:0000256" key="2">
    <source>
        <dbReference type="ARBA" id="ARBA00022670"/>
    </source>
</evidence>
<comment type="similarity">
    <text evidence="1">Belongs to the peptidase C40 family.</text>
</comment>
<reference evidence="7 8" key="1">
    <citation type="submission" date="2020-07" db="EMBL/GenBank/DDBJ databases">
        <title>Sequencing the genomes of 1000 actinobacteria strains.</title>
        <authorList>
            <person name="Klenk H.-P."/>
        </authorList>
    </citation>
    <scope>NUCLEOTIDE SEQUENCE [LARGE SCALE GENOMIC DNA]</scope>
    <source>
        <strain evidence="7 8">DSM 44442</strain>
    </source>
</reference>
<dbReference type="SUPFAM" id="SSF54001">
    <property type="entry name" value="Cysteine proteinases"/>
    <property type="match status" value="1"/>
</dbReference>
<keyword evidence="4" id="KW-0788">Thiol protease</keyword>
<organism evidence="7 8">
    <name type="scientific">Nocardiopsis aegyptia</name>
    <dbReference type="NCBI Taxonomy" id="220378"/>
    <lineage>
        <taxon>Bacteria</taxon>
        <taxon>Bacillati</taxon>
        <taxon>Actinomycetota</taxon>
        <taxon>Actinomycetes</taxon>
        <taxon>Streptosporangiales</taxon>
        <taxon>Nocardiopsidaceae</taxon>
        <taxon>Nocardiopsis</taxon>
    </lineage>
</organism>
<proteinExistence type="inferred from homology"/>
<evidence type="ECO:0000256" key="1">
    <source>
        <dbReference type="ARBA" id="ARBA00007074"/>
    </source>
</evidence>
<evidence type="ECO:0000259" key="6">
    <source>
        <dbReference type="PROSITE" id="PS51935"/>
    </source>
</evidence>
<dbReference type="Pfam" id="PF00877">
    <property type="entry name" value="NLPC_P60"/>
    <property type="match status" value="1"/>
</dbReference>
<dbReference type="AlphaFoldDB" id="A0A7Z0ELZ6"/>
<dbReference type="InterPro" id="IPR051794">
    <property type="entry name" value="PG_Endopeptidase_C40"/>
</dbReference>
<sequence>MRTQRECERTEACRPTERGRQASPVGRSGPRAAAVALAVVAALAAGNAPALAQPAATAATAATAAIAVPASPAAGAEGERIHQALSSSTVEEAIDAAESHKGKPYAWGGTGPDSFDCSGLVQASFREAGVRLPRIAQDQVNSGTRISYSRAERGDLLYWTDNGGYAYHVAIYLGGGRMIDAPSSGRRIGERAVTHYNLAGAVRL</sequence>
<dbReference type="InterPro" id="IPR000064">
    <property type="entry name" value="NLP_P60_dom"/>
</dbReference>
<evidence type="ECO:0000256" key="3">
    <source>
        <dbReference type="ARBA" id="ARBA00022801"/>
    </source>
</evidence>
<gene>
    <name evidence="7" type="ORF">HNR10_002448</name>
</gene>
<dbReference type="PANTHER" id="PTHR47359:SF3">
    <property type="entry name" value="NLP_P60 DOMAIN-CONTAINING PROTEIN-RELATED"/>
    <property type="match status" value="1"/>
</dbReference>
<keyword evidence="3 7" id="KW-0378">Hydrolase</keyword>
<dbReference type="EMBL" id="JACCFS010000001">
    <property type="protein sequence ID" value="NYJ34567.1"/>
    <property type="molecule type" value="Genomic_DNA"/>
</dbReference>
<evidence type="ECO:0000256" key="5">
    <source>
        <dbReference type="SAM" id="MobiDB-lite"/>
    </source>
</evidence>
<dbReference type="GO" id="GO:0006508">
    <property type="term" value="P:proteolysis"/>
    <property type="evidence" value="ECO:0007669"/>
    <property type="project" value="UniProtKB-KW"/>
</dbReference>